<gene>
    <name evidence="2" type="ORF">THAOC_31617</name>
</gene>
<feature type="compositionally biased region" description="Basic and acidic residues" evidence="1">
    <location>
        <begin position="108"/>
        <end position="120"/>
    </location>
</feature>
<evidence type="ECO:0000256" key="1">
    <source>
        <dbReference type="SAM" id="MobiDB-lite"/>
    </source>
</evidence>
<evidence type="ECO:0000313" key="2">
    <source>
        <dbReference type="EMBL" id="EJK49505.1"/>
    </source>
</evidence>
<feature type="region of interest" description="Disordered" evidence="1">
    <location>
        <begin position="89"/>
        <end position="132"/>
    </location>
</feature>
<dbReference type="AlphaFoldDB" id="K0R8U9"/>
<proteinExistence type="predicted"/>
<feature type="region of interest" description="Disordered" evidence="1">
    <location>
        <begin position="55"/>
        <end position="75"/>
    </location>
</feature>
<dbReference type="OrthoDB" id="198852at2759"/>
<reference evidence="2 3" key="1">
    <citation type="journal article" date="2012" name="Genome Biol.">
        <title>Genome and low-iron response of an oceanic diatom adapted to chronic iron limitation.</title>
        <authorList>
            <person name="Lommer M."/>
            <person name="Specht M."/>
            <person name="Roy A.S."/>
            <person name="Kraemer L."/>
            <person name="Andreson R."/>
            <person name="Gutowska M.A."/>
            <person name="Wolf J."/>
            <person name="Bergner S.V."/>
            <person name="Schilhabel M.B."/>
            <person name="Klostermeier U.C."/>
            <person name="Beiko R.G."/>
            <person name="Rosenstiel P."/>
            <person name="Hippler M."/>
            <person name="Laroche J."/>
        </authorList>
    </citation>
    <scope>NUCLEOTIDE SEQUENCE [LARGE SCALE GENOMIC DNA]</scope>
    <source>
        <strain evidence="2 3">CCMP1005</strain>
    </source>
</reference>
<name>K0R8U9_THAOC</name>
<dbReference type="InterPro" id="IPR005046">
    <property type="entry name" value="DUF285"/>
</dbReference>
<dbReference type="EMBL" id="AGNL01044719">
    <property type="protein sequence ID" value="EJK49505.1"/>
    <property type="molecule type" value="Genomic_DNA"/>
</dbReference>
<feature type="region of interest" description="Disordered" evidence="1">
    <location>
        <begin position="255"/>
        <end position="428"/>
    </location>
</feature>
<sequence>MESFQPVVAETSASASNSHLIGRRGSSRSSTGKARRLNTMARYSLTLALLLPNAEGRGDGERFHRRPPGKHYGRPRRDLQRMRRVPSFAAGGGGVEERTDAGASGSRIEGERDSLRRRLDEEYDDFEGEKGEGSMSMNSIMWEIDTHSIMWKIDTQSETTTQAPPAEEKDVVTMPTAPTTTTPSEEDETGDFTWLGPMSMTNWANTPLEQPTEEIESDVEIPPVVSTDMSYVSDLESEYDFSDYDASTIVLDTVVPTDDPTSSPSYEPTVPWPTYHPTPVTEKPSDEPSKSPVTAKPSNEPSKSPVTDKPSDEPSKSPVTIKPSDEPSKSPVTAKPSDEPSKSPVTAKPSDEPSNEPTISEITSPTRKPSANASLILDIPTTPAPTPKPTTPAPTPEPTTPAPTLPPTPPPTLPPTPPPTPAPTMHPFTDSDFRTAFQQCVDPNGSCQYRDTAIGDWDVSRVTDFSDLFIDTSSCSIIAGAESFNEPINWDTGSATTMTRMFWGASAFNQQLPETFDTSAVTDVSTYLCCVRLDGNQILISCSNQTCYQMQDMFYNAAAFNQDLCHFGDNFDQNWLLLSMFSNSGCDSTITPSGAAGPWCAETCPQS</sequence>
<dbReference type="Proteomes" id="UP000266841">
    <property type="component" value="Unassembled WGS sequence"/>
</dbReference>
<protein>
    <submittedName>
        <fullName evidence="2">Uncharacterized protein</fullName>
    </submittedName>
</protein>
<feature type="compositionally biased region" description="Polar residues" evidence="1">
    <location>
        <begin position="355"/>
        <end position="373"/>
    </location>
</feature>
<feature type="compositionally biased region" description="Pro residues" evidence="1">
    <location>
        <begin position="382"/>
        <end position="424"/>
    </location>
</feature>
<feature type="region of interest" description="Disordered" evidence="1">
    <location>
        <begin position="1"/>
        <end position="37"/>
    </location>
</feature>
<dbReference type="Pfam" id="PF03382">
    <property type="entry name" value="DUF285"/>
    <property type="match status" value="1"/>
</dbReference>
<keyword evidence="3" id="KW-1185">Reference proteome</keyword>
<accession>K0R8U9</accession>
<feature type="compositionally biased region" description="Polar residues" evidence="1">
    <location>
        <begin position="296"/>
        <end position="305"/>
    </location>
</feature>
<feature type="compositionally biased region" description="Basic residues" evidence="1">
    <location>
        <begin position="63"/>
        <end position="74"/>
    </location>
</feature>
<evidence type="ECO:0000313" key="3">
    <source>
        <dbReference type="Proteomes" id="UP000266841"/>
    </source>
</evidence>
<organism evidence="2 3">
    <name type="scientific">Thalassiosira oceanica</name>
    <name type="common">Marine diatom</name>
    <dbReference type="NCBI Taxonomy" id="159749"/>
    <lineage>
        <taxon>Eukaryota</taxon>
        <taxon>Sar</taxon>
        <taxon>Stramenopiles</taxon>
        <taxon>Ochrophyta</taxon>
        <taxon>Bacillariophyta</taxon>
        <taxon>Coscinodiscophyceae</taxon>
        <taxon>Thalassiosirophycidae</taxon>
        <taxon>Thalassiosirales</taxon>
        <taxon>Thalassiosiraceae</taxon>
        <taxon>Thalassiosira</taxon>
    </lineage>
</organism>
<comment type="caution">
    <text evidence="2">The sequence shown here is derived from an EMBL/GenBank/DDBJ whole genome shotgun (WGS) entry which is preliminary data.</text>
</comment>
<dbReference type="eggNOG" id="ENOG502SVS8">
    <property type="taxonomic scope" value="Eukaryota"/>
</dbReference>